<dbReference type="RefSeq" id="WP_126549388.1">
    <property type="nucleotide sequence ID" value="NZ_BIFS01000001.1"/>
</dbReference>
<comment type="catalytic activity">
    <reaction evidence="7">
        <text>L-threonyl-[protein] + ATP = O-phospho-L-threonyl-[protein] + ADP + H(+)</text>
        <dbReference type="Rhea" id="RHEA:46608"/>
        <dbReference type="Rhea" id="RHEA-COMP:11060"/>
        <dbReference type="Rhea" id="RHEA-COMP:11605"/>
        <dbReference type="ChEBI" id="CHEBI:15378"/>
        <dbReference type="ChEBI" id="CHEBI:30013"/>
        <dbReference type="ChEBI" id="CHEBI:30616"/>
        <dbReference type="ChEBI" id="CHEBI:61977"/>
        <dbReference type="ChEBI" id="CHEBI:456216"/>
        <dbReference type="EC" id="2.7.11.1"/>
    </reaction>
</comment>
<dbReference type="InterPro" id="IPR025874">
    <property type="entry name" value="DZR"/>
</dbReference>
<feature type="domain" description="Protein kinase" evidence="10">
    <location>
        <begin position="32"/>
        <end position="299"/>
    </location>
</feature>
<dbReference type="PANTHER" id="PTHR43289">
    <property type="entry name" value="MITOGEN-ACTIVATED PROTEIN KINASE KINASE KINASE 20-RELATED"/>
    <property type="match status" value="1"/>
</dbReference>
<evidence type="ECO:0000256" key="2">
    <source>
        <dbReference type="ARBA" id="ARBA00022527"/>
    </source>
</evidence>
<evidence type="ECO:0000256" key="8">
    <source>
        <dbReference type="ARBA" id="ARBA00048679"/>
    </source>
</evidence>
<dbReference type="FunFam" id="1.10.510.10:FF:000021">
    <property type="entry name" value="Serine/threonine protein kinase"/>
    <property type="match status" value="1"/>
</dbReference>
<dbReference type="AlphaFoldDB" id="A0A402AFA0"/>
<keyword evidence="12" id="KW-1185">Reference proteome</keyword>
<evidence type="ECO:0000256" key="7">
    <source>
        <dbReference type="ARBA" id="ARBA00047899"/>
    </source>
</evidence>
<dbReference type="PANTHER" id="PTHR43289:SF6">
    <property type="entry name" value="SERINE_THREONINE-PROTEIN KINASE NEKL-3"/>
    <property type="match status" value="1"/>
</dbReference>
<keyword evidence="2" id="KW-0723">Serine/threonine-protein kinase</keyword>
<dbReference type="GO" id="GO:0004674">
    <property type="term" value="F:protein serine/threonine kinase activity"/>
    <property type="evidence" value="ECO:0007669"/>
    <property type="project" value="UniProtKB-KW"/>
</dbReference>
<evidence type="ECO:0000256" key="6">
    <source>
        <dbReference type="ARBA" id="ARBA00022840"/>
    </source>
</evidence>
<evidence type="ECO:0000313" key="11">
    <source>
        <dbReference type="EMBL" id="GCE17753.1"/>
    </source>
</evidence>
<keyword evidence="4 9" id="KW-0547">Nucleotide-binding</keyword>
<sequence length="408" mass="45188">MYCPDGAKQLPSAWPYDMMQQDDLIGTMLGNYRILETLGQGGMARVYKAHQENLGRDVAVKVLPPWYAADRNFVERFNLEARLVASLTHPNIVTVHDANEQHGHLYIVMQLVDGGTLKQRFDRFLLEKRAIDTAELISIFVQLADALTYAHGQGVIHRDIKPVNVLMDRSGRPILSDFGIAKVLASTQTNLTRPGAGVGTPEYMSPEQCQGGPVDGRADIYALGVMLFEAETGRTPFVEDNYPALAHSHIYEQPPRPRALNPLIPPAIEHIILTALSKNPAQRYQTAREMGEALNQALLLINNPSQSAIGGFFGQPQMGGGAFMPQHLLPSQPPQPPIAQPPAPRTPTMVDNRQQNVLFTCFNCQHLNKPQMRYCTRCGYLLNQCTVCGERNPVGNRFCTRCGQPLAI</sequence>
<dbReference type="InterPro" id="IPR017441">
    <property type="entry name" value="Protein_kinase_ATP_BS"/>
</dbReference>
<evidence type="ECO:0000256" key="4">
    <source>
        <dbReference type="ARBA" id="ARBA00022741"/>
    </source>
</evidence>
<keyword evidence="6 9" id="KW-0067">ATP-binding</keyword>
<dbReference type="EMBL" id="BIFS01000001">
    <property type="protein sequence ID" value="GCE17753.1"/>
    <property type="molecule type" value="Genomic_DNA"/>
</dbReference>
<dbReference type="GO" id="GO:0005524">
    <property type="term" value="F:ATP binding"/>
    <property type="evidence" value="ECO:0007669"/>
    <property type="project" value="UniProtKB-UniRule"/>
</dbReference>
<dbReference type="Pfam" id="PF12773">
    <property type="entry name" value="DZR"/>
    <property type="match status" value="1"/>
</dbReference>
<dbReference type="PROSITE" id="PS00108">
    <property type="entry name" value="PROTEIN_KINASE_ST"/>
    <property type="match status" value="1"/>
</dbReference>
<feature type="binding site" evidence="9">
    <location>
        <position position="61"/>
    </location>
    <ligand>
        <name>ATP</name>
        <dbReference type="ChEBI" id="CHEBI:30616"/>
    </ligand>
</feature>
<comment type="caution">
    <text evidence="11">The sequence shown here is derived from an EMBL/GenBank/DDBJ whole genome shotgun (WGS) entry which is preliminary data.</text>
</comment>
<evidence type="ECO:0000256" key="5">
    <source>
        <dbReference type="ARBA" id="ARBA00022777"/>
    </source>
</evidence>
<dbReference type="FunFam" id="3.30.200.20:FF:000035">
    <property type="entry name" value="Serine/threonine protein kinase Stk1"/>
    <property type="match status" value="1"/>
</dbReference>
<dbReference type="SMART" id="SM00220">
    <property type="entry name" value="S_TKc"/>
    <property type="match status" value="1"/>
</dbReference>
<evidence type="ECO:0000256" key="1">
    <source>
        <dbReference type="ARBA" id="ARBA00012513"/>
    </source>
</evidence>
<comment type="catalytic activity">
    <reaction evidence="8">
        <text>L-seryl-[protein] + ATP = O-phospho-L-seryl-[protein] + ADP + H(+)</text>
        <dbReference type="Rhea" id="RHEA:17989"/>
        <dbReference type="Rhea" id="RHEA-COMP:9863"/>
        <dbReference type="Rhea" id="RHEA-COMP:11604"/>
        <dbReference type="ChEBI" id="CHEBI:15378"/>
        <dbReference type="ChEBI" id="CHEBI:29999"/>
        <dbReference type="ChEBI" id="CHEBI:30616"/>
        <dbReference type="ChEBI" id="CHEBI:83421"/>
        <dbReference type="ChEBI" id="CHEBI:456216"/>
        <dbReference type="EC" id="2.7.11.1"/>
    </reaction>
</comment>
<dbReference type="EC" id="2.7.11.1" evidence="1"/>
<dbReference type="InterPro" id="IPR000719">
    <property type="entry name" value="Prot_kinase_dom"/>
</dbReference>
<accession>A0A402AFA0</accession>
<evidence type="ECO:0000256" key="3">
    <source>
        <dbReference type="ARBA" id="ARBA00022679"/>
    </source>
</evidence>
<dbReference type="CDD" id="cd14014">
    <property type="entry name" value="STKc_PknB_like"/>
    <property type="match status" value="1"/>
</dbReference>
<dbReference type="OrthoDB" id="9814968at2"/>
<dbReference type="InterPro" id="IPR011009">
    <property type="entry name" value="Kinase-like_dom_sf"/>
</dbReference>
<dbReference type="Gene3D" id="3.30.200.20">
    <property type="entry name" value="Phosphorylase Kinase, domain 1"/>
    <property type="match status" value="1"/>
</dbReference>
<proteinExistence type="predicted"/>
<dbReference type="PROSITE" id="PS00107">
    <property type="entry name" value="PROTEIN_KINASE_ATP"/>
    <property type="match status" value="1"/>
</dbReference>
<evidence type="ECO:0000256" key="9">
    <source>
        <dbReference type="PROSITE-ProRule" id="PRU10141"/>
    </source>
</evidence>
<dbReference type="Gene3D" id="1.10.510.10">
    <property type="entry name" value="Transferase(Phosphotransferase) domain 1"/>
    <property type="match status" value="1"/>
</dbReference>
<dbReference type="PROSITE" id="PS50011">
    <property type="entry name" value="PROTEIN_KINASE_DOM"/>
    <property type="match status" value="1"/>
</dbReference>
<name>A0A402AFA0_9CHLR</name>
<dbReference type="InterPro" id="IPR008271">
    <property type="entry name" value="Ser/Thr_kinase_AS"/>
</dbReference>
<dbReference type="Pfam" id="PF00069">
    <property type="entry name" value="Pkinase"/>
    <property type="match status" value="1"/>
</dbReference>
<dbReference type="Proteomes" id="UP000287188">
    <property type="component" value="Unassembled WGS sequence"/>
</dbReference>
<keyword evidence="3" id="KW-0808">Transferase</keyword>
<evidence type="ECO:0000313" key="12">
    <source>
        <dbReference type="Proteomes" id="UP000287188"/>
    </source>
</evidence>
<reference evidence="12" key="1">
    <citation type="submission" date="2018-12" db="EMBL/GenBank/DDBJ databases">
        <title>Tengunoibacter tsumagoiensis gen. nov., sp. nov., Dictyobacter kobayashii sp. nov., D. alpinus sp. nov., and D. joshuensis sp. nov. and description of Dictyobacteraceae fam. nov. within the order Ktedonobacterales isolated from Tengu-no-mugimeshi.</title>
        <authorList>
            <person name="Wang C.M."/>
            <person name="Zheng Y."/>
            <person name="Sakai Y."/>
            <person name="Toyoda A."/>
            <person name="Minakuchi Y."/>
            <person name="Abe K."/>
            <person name="Yokota A."/>
            <person name="Yabe S."/>
        </authorList>
    </citation>
    <scope>NUCLEOTIDE SEQUENCE [LARGE SCALE GENOMIC DNA]</scope>
    <source>
        <strain evidence="12">Uno11</strain>
    </source>
</reference>
<evidence type="ECO:0000259" key="10">
    <source>
        <dbReference type="PROSITE" id="PS50011"/>
    </source>
</evidence>
<protein>
    <recommendedName>
        <fullName evidence="1">non-specific serine/threonine protein kinase</fullName>
        <ecNumber evidence="1">2.7.11.1</ecNumber>
    </recommendedName>
</protein>
<organism evidence="11 12">
    <name type="scientific">Dictyobacter kobayashii</name>
    <dbReference type="NCBI Taxonomy" id="2014872"/>
    <lineage>
        <taxon>Bacteria</taxon>
        <taxon>Bacillati</taxon>
        <taxon>Chloroflexota</taxon>
        <taxon>Ktedonobacteria</taxon>
        <taxon>Ktedonobacterales</taxon>
        <taxon>Dictyobacteraceae</taxon>
        <taxon>Dictyobacter</taxon>
    </lineage>
</organism>
<dbReference type="SUPFAM" id="SSF56112">
    <property type="entry name" value="Protein kinase-like (PK-like)"/>
    <property type="match status" value="1"/>
</dbReference>
<gene>
    <name evidence="11" type="ORF">KDK_15530</name>
</gene>
<keyword evidence="5" id="KW-0418">Kinase</keyword>